<dbReference type="AlphaFoldDB" id="A0A7M1SPG8"/>
<evidence type="ECO:0000256" key="4">
    <source>
        <dbReference type="ARBA" id="ARBA00023136"/>
    </source>
</evidence>
<keyword evidence="4 5" id="KW-0472">Membrane</keyword>
<keyword evidence="2 5" id="KW-0812">Transmembrane</keyword>
<evidence type="ECO:0000256" key="3">
    <source>
        <dbReference type="ARBA" id="ARBA00022989"/>
    </source>
</evidence>
<feature type="transmembrane region" description="Helical" evidence="5">
    <location>
        <begin position="334"/>
        <end position="356"/>
    </location>
</feature>
<dbReference type="Gene3D" id="3.40.1710.10">
    <property type="entry name" value="abc type-2 transporter like domain"/>
    <property type="match status" value="1"/>
</dbReference>
<dbReference type="InterPro" id="IPR013525">
    <property type="entry name" value="ABC2_TM"/>
</dbReference>
<evidence type="ECO:0000256" key="1">
    <source>
        <dbReference type="ARBA" id="ARBA00004141"/>
    </source>
</evidence>
<organism evidence="7 8">
    <name type="scientific">Ruania alkalisoli</name>
    <dbReference type="NCBI Taxonomy" id="2779775"/>
    <lineage>
        <taxon>Bacteria</taxon>
        <taxon>Bacillati</taxon>
        <taxon>Actinomycetota</taxon>
        <taxon>Actinomycetes</taxon>
        <taxon>Micrococcales</taxon>
        <taxon>Ruaniaceae</taxon>
        <taxon>Ruania</taxon>
    </lineage>
</organism>
<proteinExistence type="predicted"/>
<evidence type="ECO:0000313" key="8">
    <source>
        <dbReference type="Proteomes" id="UP000593758"/>
    </source>
</evidence>
<name>A0A7M1SPG8_9MICO</name>
<dbReference type="KEGG" id="halt:IM660_12130"/>
<feature type="transmembrane region" description="Helical" evidence="5">
    <location>
        <begin position="211"/>
        <end position="235"/>
    </location>
</feature>
<feature type="domain" description="ABC-2 type transporter transmembrane" evidence="6">
    <location>
        <begin position="28"/>
        <end position="326"/>
    </location>
</feature>
<reference evidence="7 8" key="1">
    <citation type="submission" date="2020-10" db="EMBL/GenBank/DDBJ databases">
        <title>Haloactinobacterium sp. RN3S43, a bacterium isolated from saline soil.</title>
        <authorList>
            <person name="Sun J.-Q."/>
        </authorList>
    </citation>
    <scope>NUCLEOTIDE SEQUENCE [LARGE SCALE GENOMIC DNA]</scope>
    <source>
        <strain evidence="7 8">RN3S43</strain>
    </source>
</reference>
<dbReference type="PANTHER" id="PTHR43077:SF10">
    <property type="entry name" value="TRANSPORT PERMEASE PROTEIN"/>
    <property type="match status" value="1"/>
</dbReference>
<dbReference type="GO" id="GO:0140359">
    <property type="term" value="F:ABC-type transporter activity"/>
    <property type="evidence" value="ECO:0007669"/>
    <property type="project" value="InterPro"/>
</dbReference>
<dbReference type="RefSeq" id="WP_193495825.1">
    <property type="nucleotide sequence ID" value="NZ_CP063169.1"/>
</dbReference>
<keyword evidence="8" id="KW-1185">Reference proteome</keyword>
<feature type="transmembrane region" description="Helical" evidence="5">
    <location>
        <begin position="281"/>
        <end position="302"/>
    </location>
</feature>
<dbReference type="InterPro" id="IPR051328">
    <property type="entry name" value="T7SS_ABC-Transporter"/>
</dbReference>
<dbReference type="EMBL" id="CP063169">
    <property type="protein sequence ID" value="QOR69438.1"/>
    <property type="molecule type" value="Genomic_DNA"/>
</dbReference>
<dbReference type="GO" id="GO:0016020">
    <property type="term" value="C:membrane"/>
    <property type="evidence" value="ECO:0007669"/>
    <property type="project" value="UniProtKB-SubCell"/>
</dbReference>
<evidence type="ECO:0000256" key="5">
    <source>
        <dbReference type="SAM" id="Phobius"/>
    </source>
</evidence>
<dbReference type="PANTHER" id="PTHR43077">
    <property type="entry name" value="TRANSPORT PERMEASE YVFS-RELATED"/>
    <property type="match status" value="1"/>
</dbReference>
<comment type="subcellular location">
    <subcellularLocation>
        <location evidence="1">Membrane</location>
        <topology evidence="1">Multi-pass membrane protein</topology>
    </subcellularLocation>
</comment>
<evidence type="ECO:0000256" key="2">
    <source>
        <dbReference type="ARBA" id="ARBA00022692"/>
    </source>
</evidence>
<protein>
    <submittedName>
        <fullName evidence="7">ABC transporter permease</fullName>
    </submittedName>
</protein>
<dbReference type="Pfam" id="PF12698">
    <property type="entry name" value="ABC2_membrane_3"/>
    <property type="match status" value="1"/>
</dbReference>
<evidence type="ECO:0000259" key="6">
    <source>
        <dbReference type="Pfam" id="PF12698"/>
    </source>
</evidence>
<accession>A0A7M1SPG8</accession>
<sequence>MLTHLHALAAVFARNLRIARRRPELLVQTMAVPVVVLALASVIFGANDAWPIAVVDEAETAHSRQFVETVTETRGPTGSYFRIVETEADAAAELLHAGRLQLVVTVPADFSETGAVEIATYNINSDAMKNVRLRVTTTANAFDGATNAHQVAAIIDRVKPVDVPRTAFMGGSAVILALLLGAAMIAANLYAVDSEHRTEKEIALTPLGSYVAGLGAAAAGFVLAAVAAIPTALVALAFGTRVGVQELLLAAAIVLPATAAAAGVGVVVAAYLRTHRMIQPALIMAALGSYFASGGFISVSALPPLARAINTWWPPSYVFEWSNPLLHSFADRPGLAEVAAVVGAAVVAMALAALAAQRAGHRTVNHGQ</sequence>
<feature type="transmembrane region" description="Helical" evidence="5">
    <location>
        <begin position="247"/>
        <end position="272"/>
    </location>
</feature>
<evidence type="ECO:0000313" key="7">
    <source>
        <dbReference type="EMBL" id="QOR69438.1"/>
    </source>
</evidence>
<dbReference type="Proteomes" id="UP000593758">
    <property type="component" value="Chromosome"/>
</dbReference>
<feature type="transmembrane region" description="Helical" evidence="5">
    <location>
        <begin position="167"/>
        <end position="190"/>
    </location>
</feature>
<gene>
    <name evidence="7" type="ORF">IM660_12130</name>
</gene>
<feature type="transmembrane region" description="Helical" evidence="5">
    <location>
        <begin position="25"/>
        <end position="46"/>
    </location>
</feature>
<keyword evidence="3 5" id="KW-1133">Transmembrane helix</keyword>